<dbReference type="Proteomes" id="UP001386955">
    <property type="component" value="Unassembled WGS sequence"/>
</dbReference>
<dbReference type="EMBL" id="JAYMYS010000005">
    <property type="protein sequence ID" value="KAK7391489.1"/>
    <property type="molecule type" value="Genomic_DNA"/>
</dbReference>
<evidence type="ECO:0000313" key="2">
    <source>
        <dbReference type="Proteomes" id="UP001386955"/>
    </source>
</evidence>
<organism evidence="1 2">
    <name type="scientific">Psophocarpus tetragonolobus</name>
    <name type="common">Winged bean</name>
    <name type="synonym">Dolichos tetragonolobus</name>
    <dbReference type="NCBI Taxonomy" id="3891"/>
    <lineage>
        <taxon>Eukaryota</taxon>
        <taxon>Viridiplantae</taxon>
        <taxon>Streptophyta</taxon>
        <taxon>Embryophyta</taxon>
        <taxon>Tracheophyta</taxon>
        <taxon>Spermatophyta</taxon>
        <taxon>Magnoliopsida</taxon>
        <taxon>eudicotyledons</taxon>
        <taxon>Gunneridae</taxon>
        <taxon>Pentapetalae</taxon>
        <taxon>rosids</taxon>
        <taxon>fabids</taxon>
        <taxon>Fabales</taxon>
        <taxon>Fabaceae</taxon>
        <taxon>Papilionoideae</taxon>
        <taxon>50 kb inversion clade</taxon>
        <taxon>NPAAA clade</taxon>
        <taxon>indigoferoid/millettioid clade</taxon>
        <taxon>Phaseoleae</taxon>
        <taxon>Psophocarpus</taxon>
    </lineage>
</organism>
<sequence length="176" mass="19877">MRMRVRKEGWVENGQRGIVRDVFILAKAIRIGTFKLRANWAEHEALMSVSKFELDEQEDDSLAEIVVGNIRIVRGVHGLGYLSLDLTHTSGEKEVDHEFLEYDLVSSLGWFPFVNDVAHMAANSVKENGAGRDIEFVEDGAIREVSAWDGHAIFEAELNQSLPQPFHHRYSVLSGE</sequence>
<comment type="caution">
    <text evidence="1">The sequence shown here is derived from an EMBL/GenBank/DDBJ whole genome shotgun (WGS) entry which is preliminary data.</text>
</comment>
<name>A0AAN9S8G4_PSOTE</name>
<proteinExistence type="predicted"/>
<reference evidence="1 2" key="1">
    <citation type="submission" date="2024-01" db="EMBL/GenBank/DDBJ databases">
        <title>The genomes of 5 underutilized Papilionoideae crops provide insights into root nodulation and disease resistanc.</title>
        <authorList>
            <person name="Jiang F."/>
        </authorList>
    </citation>
    <scope>NUCLEOTIDE SEQUENCE [LARGE SCALE GENOMIC DNA]</scope>
    <source>
        <strain evidence="1">DUOXIRENSHENG_FW03</strain>
        <tissue evidence="1">Leaves</tissue>
    </source>
</reference>
<dbReference type="AlphaFoldDB" id="A0AAN9S8G4"/>
<gene>
    <name evidence="1" type="ORF">VNO78_19905</name>
</gene>
<protein>
    <submittedName>
        <fullName evidence="1">Uncharacterized protein</fullName>
    </submittedName>
</protein>
<accession>A0AAN9S8G4</accession>
<keyword evidence="2" id="KW-1185">Reference proteome</keyword>
<evidence type="ECO:0000313" key="1">
    <source>
        <dbReference type="EMBL" id="KAK7391489.1"/>
    </source>
</evidence>